<keyword evidence="3 5" id="KW-0067">ATP-binding</keyword>
<dbReference type="Gene3D" id="3.40.50.300">
    <property type="entry name" value="P-loop containing nucleotide triphosphate hydrolases"/>
    <property type="match status" value="1"/>
</dbReference>
<dbReference type="PANTHER" id="PTHR43423">
    <property type="entry name" value="ABC TRANSPORTER I FAMILY MEMBER 17"/>
    <property type="match status" value="1"/>
</dbReference>
<dbReference type="Pfam" id="PF00005">
    <property type="entry name" value="ABC_tran"/>
    <property type="match status" value="1"/>
</dbReference>
<name>A0ABS7DBL1_9BACL</name>
<dbReference type="InterPro" id="IPR027417">
    <property type="entry name" value="P-loop_NTPase"/>
</dbReference>
<evidence type="ECO:0000256" key="3">
    <source>
        <dbReference type="ARBA" id="ARBA00022840"/>
    </source>
</evidence>
<dbReference type="EMBL" id="JAHZIJ010000020">
    <property type="protein sequence ID" value="MBW7477133.1"/>
    <property type="molecule type" value="Genomic_DNA"/>
</dbReference>
<sequence>MSILKFDHLSKRLQGSSENQPLFSNVSAVIDEPERIALLAPSGQGKSTLLRILSLLDCADEGDILLNNVSFREWQPLHWRMKAMYVAQQAVMLPGSVEDNLRIASRLHRTVFDNDYARKLMADVGLHELDWCKPSADLSGGEKQRVALVRSLLLYPDLLLLDEITASLDPHSKVAVEVMLAELHEKQGTTYIWVTHDLEQARSVSNRVWFMGEGTLLEDAPTGEFFRSPQSEAARRFLSLADREEGEKCQA</sequence>
<dbReference type="GO" id="GO:0005524">
    <property type="term" value="F:ATP binding"/>
    <property type="evidence" value="ECO:0007669"/>
    <property type="project" value="UniProtKB-KW"/>
</dbReference>
<dbReference type="PANTHER" id="PTHR43423:SF1">
    <property type="entry name" value="ABC TRANSPORTER I FAMILY MEMBER 17"/>
    <property type="match status" value="1"/>
</dbReference>
<comment type="caution">
    <text evidence="5">The sequence shown here is derived from an EMBL/GenBank/DDBJ whole genome shotgun (WGS) entry which is preliminary data.</text>
</comment>
<dbReference type="InterPro" id="IPR003593">
    <property type="entry name" value="AAA+_ATPase"/>
</dbReference>
<gene>
    <name evidence="5" type="ORF">K0T92_20670</name>
</gene>
<feature type="domain" description="ABC transporter" evidence="4">
    <location>
        <begin position="4"/>
        <end position="238"/>
    </location>
</feature>
<dbReference type="PROSITE" id="PS50893">
    <property type="entry name" value="ABC_TRANSPORTER_2"/>
    <property type="match status" value="1"/>
</dbReference>
<proteinExistence type="predicted"/>
<dbReference type="SUPFAM" id="SSF52540">
    <property type="entry name" value="P-loop containing nucleoside triphosphate hydrolases"/>
    <property type="match status" value="1"/>
</dbReference>
<organism evidence="5 6">
    <name type="scientific">Paenibacillus oenotherae</name>
    <dbReference type="NCBI Taxonomy" id="1435645"/>
    <lineage>
        <taxon>Bacteria</taxon>
        <taxon>Bacillati</taxon>
        <taxon>Bacillota</taxon>
        <taxon>Bacilli</taxon>
        <taxon>Bacillales</taxon>
        <taxon>Paenibacillaceae</taxon>
        <taxon>Paenibacillus</taxon>
    </lineage>
</organism>
<dbReference type="PROSITE" id="PS00211">
    <property type="entry name" value="ABC_TRANSPORTER_1"/>
    <property type="match status" value="1"/>
</dbReference>
<keyword evidence="6" id="KW-1185">Reference proteome</keyword>
<dbReference type="InterPro" id="IPR017871">
    <property type="entry name" value="ABC_transporter-like_CS"/>
</dbReference>
<protein>
    <submittedName>
        <fullName evidence="5">ATP-binding cassette domain-containing protein</fullName>
    </submittedName>
</protein>
<evidence type="ECO:0000256" key="2">
    <source>
        <dbReference type="ARBA" id="ARBA00022741"/>
    </source>
</evidence>
<reference evidence="5 6" key="1">
    <citation type="submission" date="2021-07" db="EMBL/GenBank/DDBJ databases">
        <title>Paenibacillus radiodurans sp. nov., isolated from the southeastern edge of Tengger Desert.</title>
        <authorList>
            <person name="Zhang G."/>
        </authorList>
    </citation>
    <scope>NUCLEOTIDE SEQUENCE [LARGE SCALE GENOMIC DNA]</scope>
    <source>
        <strain evidence="5 6">DT7-4</strain>
    </source>
</reference>
<dbReference type="Proteomes" id="UP000812277">
    <property type="component" value="Unassembled WGS sequence"/>
</dbReference>
<evidence type="ECO:0000313" key="5">
    <source>
        <dbReference type="EMBL" id="MBW7477133.1"/>
    </source>
</evidence>
<accession>A0ABS7DBL1</accession>
<dbReference type="RefSeq" id="WP_219874381.1">
    <property type="nucleotide sequence ID" value="NZ_JAHZIJ010000020.1"/>
</dbReference>
<evidence type="ECO:0000256" key="1">
    <source>
        <dbReference type="ARBA" id="ARBA00022448"/>
    </source>
</evidence>
<evidence type="ECO:0000259" key="4">
    <source>
        <dbReference type="PROSITE" id="PS50893"/>
    </source>
</evidence>
<dbReference type="InterPro" id="IPR003439">
    <property type="entry name" value="ABC_transporter-like_ATP-bd"/>
</dbReference>
<keyword evidence="2" id="KW-0547">Nucleotide-binding</keyword>
<evidence type="ECO:0000313" key="6">
    <source>
        <dbReference type="Proteomes" id="UP000812277"/>
    </source>
</evidence>
<dbReference type="SMART" id="SM00382">
    <property type="entry name" value="AAA"/>
    <property type="match status" value="1"/>
</dbReference>
<keyword evidence="1" id="KW-0813">Transport</keyword>